<dbReference type="GO" id="GO:0006364">
    <property type="term" value="P:rRNA processing"/>
    <property type="evidence" value="ECO:0007669"/>
    <property type="project" value="InterPro"/>
</dbReference>
<dbReference type="RefSeq" id="WP_013605161.1">
    <property type="nucleotide sequence ID" value="NC_015151.1"/>
</dbReference>
<dbReference type="GeneID" id="10289450"/>
<dbReference type="SUPFAM" id="SSF52954">
    <property type="entry name" value="Class II aaRS ABD-related"/>
    <property type="match status" value="1"/>
</dbReference>
<accession>F0QV97</accession>
<protein>
    <recommendedName>
        <fullName evidence="2">Probable Brix domain-containing ribosomal biogenesis protein</fullName>
    </recommendedName>
</protein>
<organism evidence="4 5">
    <name type="scientific">Vulcanisaeta moutnovskia (strain 768-28)</name>
    <dbReference type="NCBI Taxonomy" id="985053"/>
    <lineage>
        <taxon>Archaea</taxon>
        <taxon>Thermoproteota</taxon>
        <taxon>Thermoprotei</taxon>
        <taxon>Thermoproteales</taxon>
        <taxon>Thermoproteaceae</taxon>
        <taxon>Vulcanisaeta</taxon>
    </lineage>
</organism>
<evidence type="ECO:0000256" key="2">
    <source>
        <dbReference type="HAMAP-Rule" id="MF_00699"/>
    </source>
</evidence>
<dbReference type="Gene3D" id="3.40.50.10480">
    <property type="entry name" value="Probable brix-domain ribosomal biogenesis protein"/>
    <property type="match status" value="1"/>
</dbReference>
<keyword evidence="1 2" id="KW-0690">Ribosome biogenesis</keyword>
<feature type="domain" description="Brix" evidence="3">
    <location>
        <begin position="1"/>
        <end position="173"/>
    </location>
</feature>
<dbReference type="PROSITE" id="PS50833">
    <property type="entry name" value="BRIX"/>
    <property type="match status" value="1"/>
</dbReference>
<keyword evidence="5" id="KW-1185">Reference proteome</keyword>
<proteinExistence type="inferred from homology"/>
<name>F0QV97_VULM7</name>
<dbReference type="GO" id="GO:0019843">
    <property type="term" value="F:rRNA binding"/>
    <property type="evidence" value="ECO:0007669"/>
    <property type="project" value="InterPro"/>
</dbReference>
<dbReference type="STRING" id="985053.VMUT_1798"/>
<evidence type="ECO:0000259" key="3">
    <source>
        <dbReference type="PROSITE" id="PS50833"/>
    </source>
</evidence>
<evidence type="ECO:0000313" key="4">
    <source>
        <dbReference type="EMBL" id="ADY01999.1"/>
    </source>
</evidence>
<comment type="function">
    <text evidence="2">Probably involved in the biogenesis of the ribosome.</text>
</comment>
<gene>
    <name evidence="4" type="ordered locus">VMUT_1798</name>
</gene>
<dbReference type="InterPro" id="IPR007109">
    <property type="entry name" value="Brix"/>
</dbReference>
<dbReference type="HOGENOM" id="CLU_1444746_0_0_2"/>
<sequence length="176" mass="20212">MRQFLNELEVVIPSVIKVNRGKLSIVEVAGKALSLGAMKILYIGSRGGNPGFMRFLRIKEGLIEVMPYFIKILGVKLLTDMQVSITHRRRVRSGIIVALREYTEIMDVLSEQLELPSVRIYDFESIRGMYDVIFLIHRANNEYEIQILNGMDLGPYGPFMKVSDVTYVRPRVIKFE</sequence>
<reference evidence="4 5" key="1">
    <citation type="journal article" date="2011" name="J. Bacteriol.">
        <title>Complete genome sequence of 'Vulcanisaeta moutnovskia' strain 768-28, a novel member of the hyperthermophilic crenarchaeal genus vulcanisaeta.</title>
        <authorList>
            <person name="Gumerov V.M."/>
            <person name="Mardanov A.V."/>
            <person name="Beletsky A.V."/>
            <person name="Prokofeva M.I."/>
            <person name="Bonch-Osmolovskaya E.A."/>
            <person name="Ravin N.V."/>
            <person name="Skryabin K.G."/>
        </authorList>
    </citation>
    <scope>NUCLEOTIDE SEQUENCE [LARGE SCALE GENOMIC DNA]</scope>
    <source>
        <strain evidence="4 5">768-28</strain>
    </source>
</reference>
<dbReference type="KEGG" id="vmo:VMUT_1798"/>
<evidence type="ECO:0000313" key="5">
    <source>
        <dbReference type="Proteomes" id="UP000007485"/>
    </source>
</evidence>
<dbReference type="Proteomes" id="UP000007485">
    <property type="component" value="Chromosome"/>
</dbReference>
<dbReference type="InterPro" id="IPR023548">
    <property type="entry name" value="Brix_dom_Rbsml_bgen_prot"/>
</dbReference>
<evidence type="ECO:0000256" key="1">
    <source>
        <dbReference type="ARBA" id="ARBA00022517"/>
    </source>
</evidence>
<dbReference type="EMBL" id="CP002529">
    <property type="protein sequence ID" value="ADY01999.1"/>
    <property type="molecule type" value="Genomic_DNA"/>
</dbReference>
<dbReference type="AlphaFoldDB" id="F0QV97"/>
<dbReference type="eggNOG" id="arCOG03247">
    <property type="taxonomic scope" value="Archaea"/>
</dbReference>
<dbReference type="HAMAP" id="MF_00699">
    <property type="entry name" value="BriX"/>
    <property type="match status" value="1"/>
</dbReference>